<accession>A0AB38CDT6</accession>
<reference evidence="1 2" key="1">
    <citation type="submission" date="2016-11" db="EMBL/GenBank/DDBJ databases">
        <authorList>
            <person name="Varghese N."/>
            <person name="Submissions S."/>
        </authorList>
    </citation>
    <scope>NUCLEOTIDE SEQUENCE [LARGE SCALE GENOMIC DNA]</scope>
    <source>
        <strain evidence="1 2">NFR18</strain>
    </source>
</reference>
<protein>
    <submittedName>
        <fullName evidence="1">Uncharacterized protein</fullName>
    </submittedName>
</protein>
<name>A0AB38CDT6_9BURK</name>
<sequence length="72" mass="7964">MGGFFSPAHKQAICRITRFANPTYATFATDMKKPPGFARGGSVLVRQHCCYHMMTRSFGGRYILSPGFTSKA</sequence>
<gene>
    <name evidence="1" type="ORF">SAMN03097694_4669</name>
</gene>
<dbReference type="Proteomes" id="UP000182489">
    <property type="component" value="Unassembled WGS sequence"/>
</dbReference>
<dbReference type="EMBL" id="FPKH01000006">
    <property type="protein sequence ID" value="SFY12874.1"/>
    <property type="molecule type" value="Genomic_DNA"/>
</dbReference>
<evidence type="ECO:0000313" key="2">
    <source>
        <dbReference type="Proteomes" id="UP000182489"/>
    </source>
</evidence>
<organism evidence="1 2">
    <name type="scientific">Janthinobacterium lividum</name>
    <dbReference type="NCBI Taxonomy" id="29581"/>
    <lineage>
        <taxon>Bacteria</taxon>
        <taxon>Pseudomonadati</taxon>
        <taxon>Pseudomonadota</taxon>
        <taxon>Betaproteobacteria</taxon>
        <taxon>Burkholderiales</taxon>
        <taxon>Oxalobacteraceae</taxon>
        <taxon>Janthinobacterium</taxon>
    </lineage>
</organism>
<dbReference type="AlphaFoldDB" id="A0AB38CDT6"/>
<proteinExistence type="predicted"/>
<comment type="caution">
    <text evidence="1">The sequence shown here is derived from an EMBL/GenBank/DDBJ whole genome shotgun (WGS) entry which is preliminary data.</text>
</comment>
<evidence type="ECO:0000313" key="1">
    <source>
        <dbReference type="EMBL" id="SFY12874.1"/>
    </source>
</evidence>